<sequence>MNPIFCPCLFLIVESWTLALAEAREACSSLYVLVGSLVTSSMSCDCVLGDILAYQLLLGRFTCSKCTPFGDMALTVVSGVPQP</sequence>
<feature type="signal peptide" evidence="1">
    <location>
        <begin position="1"/>
        <end position="21"/>
    </location>
</feature>
<name>A0A0E9TYN6_ANGAN</name>
<organism evidence="2">
    <name type="scientific">Anguilla anguilla</name>
    <name type="common">European freshwater eel</name>
    <name type="synonym">Muraena anguilla</name>
    <dbReference type="NCBI Taxonomy" id="7936"/>
    <lineage>
        <taxon>Eukaryota</taxon>
        <taxon>Metazoa</taxon>
        <taxon>Chordata</taxon>
        <taxon>Craniata</taxon>
        <taxon>Vertebrata</taxon>
        <taxon>Euteleostomi</taxon>
        <taxon>Actinopterygii</taxon>
        <taxon>Neopterygii</taxon>
        <taxon>Teleostei</taxon>
        <taxon>Anguilliformes</taxon>
        <taxon>Anguillidae</taxon>
        <taxon>Anguilla</taxon>
    </lineage>
</organism>
<accession>A0A0E9TYN6</accession>
<feature type="chain" id="PRO_5002432904" description="Secreted protein" evidence="1">
    <location>
        <begin position="22"/>
        <end position="83"/>
    </location>
</feature>
<protein>
    <recommendedName>
        <fullName evidence="3">Secreted protein</fullName>
    </recommendedName>
</protein>
<evidence type="ECO:0008006" key="3">
    <source>
        <dbReference type="Google" id="ProtNLM"/>
    </source>
</evidence>
<evidence type="ECO:0000313" key="2">
    <source>
        <dbReference type="EMBL" id="JAH58759.1"/>
    </source>
</evidence>
<evidence type="ECO:0000256" key="1">
    <source>
        <dbReference type="SAM" id="SignalP"/>
    </source>
</evidence>
<reference evidence="2" key="1">
    <citation type="submission" date="2014-11" db="EMBL/GenBank/DDBJ databases">
        <authorList>
            <person name="Amaro Gonzalez C."/>
        </authorList>
    </citation>
    <scope>NUCLEOTIDE SEQUENCE</scope>
</reference>
<dbReference type="AlphaFoldDB" id="A0A0E9TYN6"/>
<keyword evidence="1" id="KW-0732">Signal</keyword>
<dbReference type="EMBL" id="GBXM01049818">
    <property type="protein sequence ID" value="JAH58759.1"/>
    <property type="molecule type" value="Transcribed_RNA"/>
</dbReference>
<reference evidence="2" key="2">
    <citation type="journal article" date="2015" name="Fish Shellfish Immunol.">
        <title>Early steps in the European eel (Anguilla anguilla)-Vibrio vulnificus interaction in the gills: Role of the RtxA13 toxin.</title>
        <authorList>
            <person name="Callol A."/>
            <person name="Pajuelo D."/>
            <person name="Ebbesson L."/>
            <person name="Teles M."/>
            <person name="MacKenzie S."/>
            <person name="Amaro C."/>
        </authorList>
    </citation>
    <scope>NUCLEOTIDE SEQUENCE</scope>
</reference>
<proteinExistence type="predicted"/>